<dbReference type="PANTHER" id="PTHR47926">
    <property type="entry name" value="PENTATRICOPEPTIDE REPEAT-CONTAINING PROTEIN"/>
    <property type="match status" value="1"/>
</dbReference>
<feature type="repeat" description="PPR" evidence="3">
    <location>
        <begin position="864"/>
        <end position="898"/>
    </location>
</feature>
<dbReference type="FunFam" id="1.25.40.10:FF:000525">
    <property type="entry name" value="Pentatricopeptide (PPR) repeat-containing protein-like"/>
    <property type="match status" value="1"/>
</dbReference>
<dbReference type="PROSITE" id="PS51375">
    <property type="entry name" value="PPR"/>
    <property type="match status" value="2"/>
</dbReference>
<dbReference type="NCBIfam" id="TIGR00756">
    <property type="entry name" value="PPR"/>
    <property type="match status" value="2"/>
</dbReference>
<dbReference type="PANTHER" id="PTHR47926:SF532">
    <property type="entry name" value="PENTACOTRIPEPTIDE-REPEAT REGION OF PRORP DOMAIN-CONTAINING PROTEIN"/>
    <property type="match status" value="1"/>
</dbReference>
<feature type="region of interest" description="Disordered" evidence="4">
    <location>
        <begin position="13"/>
        <end position="79"/>
    </location>
</feature>
<dbReference type="AlphaFoldDB" id="A0A3B6QG19"/>
<organism evidence="5">
    <name type="scientific">Triticum aestivum</name>
    <name type="common">Wheat</name>
    <dbReference type="NCBI Taxonomy" id="4565"/>
    <lineage>
        <taxon>Eukaryota</taxon>
        <taxon>Viridiplantae</taxon>
        <taxon>Streptophyta</taxon>
        <taxon>Embryophyta</taxon>
        <taxon>Tracheophyta</taxon>
        <taxon>Spermatophyta</taxon>
        <taxon>Magnoliopsida</taxon>
        <taxon>Liliopsida</taxon>
        <taxon>Poales</taxon>
        <taxon>Poaceae</taxon>
        <taxon>BOP clade</taxon>
        <taxon>Pooideae</taxon>
        <taxon>Triticodae</taxon>
        <taxon>Triticeae</taxon>
        <taxon>Triticinae</taxon>
        <taxon>Triticum</taxon>
    </lineage>
</organism>
<evidence type="ECO:0000256" key="1">
    <source>
        <dbReference type="ARBA" id="ARBA00022737"/>
    </source>
</evidence>
<dbReference type="Proteomes" id="UP000019116">
    <property type="component" value="Chromosome 6D"/>
</dbReference>
<evidence type="ECO:0000256" key="3">
    <source>
        <dbReference type="PROSITE-ProRule" id="PRU00708"/>
    </source>
</evidence>
<feature type="region of interest" description="Disordered" evidence="4">
    <location>
        <begin position="153"/>
        <end position="184"/>
    </location>
</feature>
<proteinExistence type="predicted"/>
<feature type="compositionally biased region" description="Basic residues" evidence="4">
    <location>
        <begin position="66"/>
        <end position="75"/>
    </location>
</feature>
<sequence>MPPQYISHIRRLTRGRSRSQNHPNASHEYATDEEVKKQQTRHSRRHRARSILRCDSSGPAGSVRTAARRGHHHPPLLRSYPAVRSQPRRICKSVVTMIEANASDSQVVPVEIPSTVPPPSPHHSISITVHAATPEHTNRRRPLLAIFHEATLSGRSRRPASPPPSPCVLSRWRDGRAPRRPSTLEAPPYAAACCDERAWGGRRGEVPGCNRHGSDDRGVRAYEARGDEGAPGGNRGCRGPKMENITHVEELEKLMLRDSKKATWYMRLGEKKRTISTPNYPSQTYMIYLAWLGNCIYAFVNVQSNSHRVVMRGLLKQGKHTSVGYPWFFQKMQSIQNVTSHTLESIESFCHWIMASNMRFKSFHSADRDVAFLIPQDIFPLGKKRTGKGGFARAVSCSRALARFASKSPAPAGRAPYRRGETTPRSRGDWAGAQPRAGEEFQAAEGTQMVARFAPRVKPHRLGRSMWAEAAPLRPEPHPPPVFSVLPLQDLNARLKRLVQSGRLLDAQALFDGAPHRDEASYSALLAGHAAAGVVAGAMALFSRIRASSLPAADPFVLSLAFKACAAAVDASHAASLHAFAVSSSAVSSVFVATALADAYAKAGRLALADAYAKAGRLALALRVFDEMPLKNVVSWATLISALARAGRRHDAIRCFAEMRASGMPCDSHAFAAALTACADTGLLSAAVRLVVPRKPSWHSSRCFVTGHQTRQGPTNTHTLQLLLRVQIFRVYIFESSCTRKLHKEGSPVRARWPIHSSHSMPAPPVVCLQPMPCSRKVLPRMLSLGVQSYQAMHRKGLPGRLSPCLLKCDGTIVLVRMSLLLPVSSVRAQLLRHWTLVANSMHLLSLLDLNTMPWSGARSLTYDVVSWTAMIVGNAEHGHSKRALELFEEMCRVGLKPDHVAFIGVLSACCHAGAVELGLRYLNAMSKSYGLEPSKEHYGCVVDLLGRAGRIDEAEELIGGMAANERDGVVWTFLLRACAARGEEQTGKKAAERVMEAEPWGAGAHVAMANLYASKGQWCEAAQERHMMKQKGVVKGVGWSSVTVGGEERGVGVFVAGDRTHPQDNLIYEMLDLIYYGVGMARYVPDQMNLASEHICMRQEFSVEASALRLVPKVAVLCLPQIRATKVLISASELH</sequence>
<dbReference type="PaxDb" id="4565-Traes_6DS_37A51805F.1"/>
<evidence type="ECO:0000313" key="6">
    <source>
        <dbReference type="Proteomes" id="UP000019116"/>
    </source>
</evidence>
<feature type="region of interest" description="Disordered" evidence="4">
    <location>
        <begin position="407"/>
        <end position="445"/>
    </location>
</feature>
<dbReference type="Gramene" id="TraesCS6D03G0353100.1">
    <property type="protein sequence ID" value="TraesCS6D03G0353100.1.CDS"/>
    <property type="gene ID" value="TraesCS6D03G0353100"/>
</dbReference>
<keyword evidence="6" id="KW-1185">Reference proteome</keyword>
<dbReference type="Gramene" id="TraesKAR6D01G0112370.1">
    <property type="protein sequence ID" value="cds.TraesKAR6D01G0112370.1"/>
    <property type="gene ID" value="TraesKAR6D01G0112370"/>
</dbReference>
<dbReference type="STRING" id="4565.A0A3B6QG19"/>
<evidence type="ECO:0000313" key="5">
    <source>
        <dbReference type="EnsemblPlants" id="TraesCS6D02G158220.1"/>
    </source>
</evidence>
<dbReference type="Gramene" id="TraesWEE_scaffold_019815_01G000400.1">
    <property type="protein sequence ID" value="TraesWEE_scaffold_019815_01G000400.1"/>
    <property type="gene ID" value="TraesWEE_scaffold_019815_01G000400"/>
</dbReference>
<dbReference type="EnsemblPlants" id="TraesCS6D02G158220.1">
    <property type="protein sequence ID" value="TraesCS6D02G158220.1"/>
    <property type="gene ID" value="TraesCS6D02G158220"/>
</dbReference>
<dbReference type="Gramene" id="TraesCS6D02G158220.1">
    <property type="protein sequence ID" value="TraesCS6D02G158220.1"/>
    <property type="gene ID" value="TraesCS6D02G158220"/>
</dbReference>
<dbReference type="GO" id="GO:0009451">
    <property type="term" value="P:RNA modification"/>
    <property type="evidence" value="ECO:0007669"/>
    <property type="project" value="InterPro"/>
</dbReference>
<dbReference type="OrthoDB" id="1890277at2759"/>
<dbReference type="Gene3D" id="1.25.40.10">
    <property type="entry name" value="Tetratricopeptide repeat domain"/>
    <property type="match status" value="3"/>
</dbReference>
<dbReference type="Gramene" id="TraesCLE_scaffold_029239_01G000100.1">
    <property type="protein sequence ID" value="TraesCLE_scaffold_029239_01G000100.1"/>
    <property type="gene ID" value="TraesCLE_scaffold_029239_01G000100"/>
</dbReference>
<name>A0A3B6QG19_WHEAT</name>
<reference evidence="5" key="1">
    <citation type="submission" date="2018-08" db="EMBL/GenBank/DDBJ databases">
        <authorList>
            <person name="Rossello M."/>
        </authorList>
    </citation>
    <scope>NUCLEOTIDE SEQUENCE [LARGE SCALE GENOMIC DNA]</scope>
    <source>
        <strain evidence="5">cv. Chinese Spring</strain>
    </source>
</reference>
<dbReference type="GO" id="GO:0003723">
    <property type="term" value="F:RNA binding"/>
    <property type="evidence" value="ECO:0007669"/>
    <property type="project" value="InterPro"/>
</dbReference>
<protein>
    <recommendedName>
        <fullName evidence="7">Pentatricopeptide repeat-containing protein</fullName>
    </recommendedName>
</protein>
<evidence type="ECO:0000256" key="2">
    <source>
        <dbReference type="ARBA" id="ARBA00022946"/>
    </source>
</evidence>
<keyword evidence="2" id="KW-0809">Transit peptide</keyword>
<reference evidence="5" key="2">
    <citation type="submission" date="2018-10" db="UniProtKB">
        <authorList>
            <consortium name="EnsemblPlants"/>
        </authorList>
    </citation>
    <scope>IDENTIFICATION</scope>
</reference>
<dbReference type="Pfam" id="PF01535">
    <property type="entry name" value="PPR"/>
    <property type="match status" value="1"/>
</dbReference>
<dbReference type="InterPro" id="IPR046960">
    <property type="entry name" value="PPR_At4g14850-like_plant"/>
</dbReference>
<feature type="repeat" description="PPR" evidence="3">
    <location>
        <begin position="632"/>
        <end position="666"/>
    </location>
</feature>
<keyword evidence="1" id="KW-0677">Repeat</keyword>
<evidence type="ECO:0000256" key="4">
    <source>
        <dbReference type="SAM" id="MobiDB-lite"/>
    </source>
</evidence>
<dbReference type="InterPro" id="IPR046848">
    <property type="entry name" value="E_motif"/>
</dbReference>
<dbReference type="Pfam" id="PF13041">
    <property type="entry name" value="PPR_2"/>
    <property type="match status" value="2"/>
</dbReference>
<accession>A0A3B6QG19</accession>
<dbReference type="InterPro" id="IPR002885">
    <property type="entry name" value="PPR_rpt"/>
</dbReference>
<dbReference type="InterPro" id="IPR011990">
    <property type="entry name" value="TPR-like_helical_dom_sf"/>
</dbReference>
<feature type="compositionally biased region" description="Basic residues" evidence="4">
    <location>
        <begin position="38"/>
        <end position="50"/>
    </location>
</feature>
<evidence type="ECO:0008006" key="7">
    <source>
        <dbReference type="Google" id="ProtNLM"/>
    </source>
</evidence>
<feature type="compositionally biased region" description="Basic and acidic residues" evidence="4">
    <location>
        <begin position="418"/>
        <end position="428"/>
    </location>
</feature>
<dbReference type="Pfam" id="PF20431">
    <property type="entry name" value="E_motif"/>
    <property type="match status" value="1"/>
</dbReference>